<keyword evidence="1" id="KW-1133">Transmembrane helix</keyword>
<accession>A0AAE9XEE6</accession>
<dbReference type="RefSeq" id="WP_222317282.1">
    <property type="nucleotide sequence ID" value="NZ_CP081833.1"/>
</dbReference>
<evidence type="ECO:0000313" key="3">
    <source>
        <dbReference type="Proteomes" id="UP001179600"/>
    </source>
</evidence>
<dbReference type="Proteomes" id="UP001179600">
    <property type="component" value="Chromosome"/>
</dbReference>
<organism evidence="2 3">
    <name type="scientific">Vagococcus lutrae</name>
    <dbReference type="NCBI Taxonomy" id="81947"/>
    <lineage>
        <taxon>Bacteria</taxon>
        <taxon>Bacillati</taxon>
        <taxon>Bacillota</taxon>
        <taxon>Bacilli</taxon>
        <taxon>Lactobacillales</taxon>
        <taxon>Enterococcaceae</taxon>
        <taxon>Vagococcus</taxon>
    </lineage>
</organism>
<name>A0AAE9XEE6_9ENTE</name>
<feature type="transmembrane region" description="Helical" evidence="1">
    <location>
        <begin position="114"/>
        <end position="137"/>
    </location>
</feature>
<proteinExistence type="predicted"/>
<gene>
    <name evidence="2" type="ORF">PML95_05055</name>
</gene>
<feature type="transmembrane region" description="Helical" evidence="1">
    <location>
        <begin position="142"/>
        <end position="162"/>
    </location>
</feature>
<dbReference type="AlphaFoldDB" id="A0AAE9XEE6"/>
<protein>
    <submittedName>
        <fullName evidence="2">DUF1700 domain-containing protein</fullName>
    </submittedName>
</protein>
<feature type="transmembrane region" description="Helical" evidence="1">
    <location>
        <begin position="168"/>
        <end position="192"/>
    </location>
</feature>
<reference evidence="2" key="1">
    <citation type="submission" date="2023-01" db="EMBL/GenBank/DDBJ databases">
        <title>Oxazolidinone resistance genes in florfenicol resistant enterococci from beef cattle and veal calves at slaughter.</title>
        <authorList>
            <person name="Biggel M."/>
        </authorList>
    </citation>
    <scope>NUCLEOTIDE SEQUENCE</scope>
    <source>
        <strain evidence="2">K204-1</strain>
    </source>
</reference>
<dbReference type="GeneID" id="72384857"/>
<evidence type="ECO:0000256" key="1">
    <source>
        <dbReference type="SAM" id="Phobius"/>
    </source>
</evidence>
<sequence>MNEQHFLTELKIYLRPLQPRQIEAILMHYHQIFQEKKQEGVSEPEISASLAAPKDIAKKILNELGYHNVNISKKRHRESDWQELTDDDIRLRNQYDYEQYFTAPPKRASFTIKLLKWLGLLAFNLFFFVWILVGIFFMIGSFWLLVSLLLASPFVTIILPLWESYSFVWLQLFVSLVLFGIGLIGAVIMRYITFYFFKFVRHYIRAIKSMLKGTGI</sequence>
<dbReference type="Pfam" id="PF22564">
    <property type="entry name" value="HAAS"/>
    <property type="match status" value="1"/>
</dbReference>
<keyword evidence="1" id="KW-0812">Transmembrane</keyword>
<dbReference type="EMBL" id="CP116507">
    <property type="protein sequence ID" value="WCG21777.1"/>
    <property type="molecule type" value="Genomic_DNA"/>
</dbReference>
<keyword evidence="1" id="KW-0472">Membrane</keyword>
<evidence type="ECO:0000313" key="2">
    <source>
        <dbReference type="EMBL" id="WCG21777.1"/>
    </source>
</evidence>